<dbReference type="InterPro" id="IPR036097">
    <property type="entry name" value="HisK_dim/P_sf"/>
</dbReference>
<gene>
    <name evidence="10" type="ORF">SAMN05877838_1731</name>
</gene>
<keyword evidence="4" id="KW-0808">Transferase</keyword>
<dbReference type="Gene3D" id="1.10.287.130">
    <property type="match status" value="1"/>
</dbReference>
<evidence type="ECO:0000256" key="8">
    <source>
        <dbReference type="ARBA" id="ARBA00023012"/>
    </source>
</evidence>
<dbReference type="SUPFAM" id="SSF55874">
    <property type="entry name" value="ATPase domain of HSP90 chaperone/DNA topoisomerase II/histidine kinase"/>
    <property type="match status" value="1"/>
</dbReference>
<organism evidence="10 11">
    <name type="scientific">Hoeflea halophila</name>
    <dbReference type="NCBI Taxonomy" id="714899"/>
    <lineage>
        <taxon>Bacteria</taxon>
        <taxon>Pseudomonadati</taxon>
        <taxon>Pseudomonadota</taxon>
        <taxon>Alphaproteobacteria</taxon>
        <taxon>Hyphomicrobiales</taxon>
        <taxon>Rhizobiaceae</taxon>
        <taxon>Hoeflea</taxon>
    </lineage>
</organism>
<dbReference type="Pfam" id="PF02518">
    <property type="entry name" value="HATPase_c"/>
    <property type="match status" value="1"/>
</dbReference>
<dbReference type="InterPro" id="IPR050351">
    <property type="entry name" value="BphY/WalK/GraS-like"/>
</dbReference>
<dbReference type="PROSITE" id="PS50109">
    <property type="entry name" value="HIS_KIN"/>
    <property type="match status" value="1"/>
</dbReference>
<dbReference type="PANTHER" id="PTHR42878:SF7">
    <property type="entry name" value="SENSOR HISTIDINE KINASE GLRK"/>
    <property type="match status" value="1"/>
</dbReference>
<dbReference type="SUPFAM" id="SSF55781">
    <property type="entry name" value="GAF domain-like"/>
    <property type="match status" value="1"/>
</dbReference>
<dbReference type="InterPro" id="IPR003018">
    <property type="entry name" value="GAF"/>
</dbReference>
<sequence>MNEHLPGRTALQSHATYLAGEHDFQADIEIMAGSELIGTVLETIMLATNMRFAAVARVTADRWVACRTIDEVNFGLAEGDEIEIQSTFCQSVRDSGEQVLFNDVATDDVYQNHPIALNFGIVSYASIPIYRSDGSFFGTLCAIDTEIRDVKHPRVVAMLRMFASVISQTLETEEQLAAQEMLLEKERELAQIQEEFVAVLGHDLRNPVAAFGAGLRQLERNPEPGRIAAVLPLMRSSTRRMNELIDNIMMHAKSRLGGGIRIAATQNAPLEQAITDVVEEIRLAAPGHRIDLDLRIDRPVHCDASRIAQAVSNLLSNAIHHAAPGSVIAVEGADTGGEIAITVSNRGEPIPDDLKGDLFRPYRRGRKASSEGLGLGLFIASSIAEAHNGNIDVECQDGTTAFVLRLPRTGGDQQPEGEAEHGQ</sequence>
<dbReference type="Gene3D" id="3.30.450.40">
    <property type="match status" value="1"/>
</dbReference>
<keyword evidence="5" id="KW-0547">Nucleotide-binding</keyword>
<dbReference type="InterPro" id="IPR036890">
    <property type="entry name" value="HATPase_C_sf"/>
</dbReference>
<name>A0A286IA28_9HYPH</name>
<dbReference type="InterPro" id="IPR005467">
    <property type="entry name" value="His_kinase_dom"/>
</dbReference>
<dbReference type="OrthoDB" id="9795133at2"/>
<dbReference type="SMART" id="SM00065">
    <property type="entry name" value="GAF"/>
    <property type="match status" value="1"/>
</dbReference>
<evidence type="ECO:0000256" key="5">
    <source>
        <dbReference type="ARBA" id="ARBA00022741"/>
    </source>
</evidence>
<keyword evidence="3" id="KW-0597">Phosphoprotein</keyword>
<dbReference type="AlphaFoldDB" id="A0A286IA28"/>
<dbReference type="EC" id="2.7.13.3" evidence="2"/>
<evidence type="ECO:0000313" key="10">
    <source>
        <dbReference type="EMBL" id="SOE16847.1"/>
    </source>
</evidence>
<evidence type="ECO:0000256" key="3">
    <source>
        <dbReference type="ARBA" id="ARBA00022553"/>
    </source>
</evidence>
<feature type="domain" description="Histidine kinase" evidence="9">
    <location>
        <begin position="199"/>
        <end position="410"/>
    </location>
</feature>
<dbReference type="SUPFAM" id="SSF47384">
    <property type="entry name" value="Homodimeric domain of signal transducing histidine kinase"/>
    <property type="match status" value="1"/>
</dbReference>
<proteinExistence type="predicted"/>
<comment type="catalytic activity">
    <reaction evidence="1">
        <text>ATP + protein L-histidine = ADP + protein N-phospho-L-histidine.</text>
        <dbReference type="EC" id="2.7.13.3"/>
    </reaction>
</comment>
<dbReference type="GO" id="GO:0005524">
    <property type="term" value="F:ATP binding"/>
    <property type="evidence" value="ECO:0007669"/>
    <property type="project" value="UniProtKB-KW"/>
</dbReference>
<dbReference type="SMART" id="SM00388">
    <property type="entry name" value="HisKA"/>
    <property type="match status" value="1"/>
</dbReference>
<dbReference type="EMBL" id="OCPC01000002">
    <property type="protein sequence ID" value="SOE16847.1"/>
    <property type="molecule type" value="Genomic_DNA"/>
</dbReference>
<dbReference type="GO" id="GO:0000156">
    <property type="term" value="F:phosphorelay response regulator activity"/>
    <property type="evidence" value="ECO:0007669"/>
    <property type="project" value="TreeGrafter"/>
</dbReference>
<reference evidence="11" key="1">
    <citation type="submission" date="2017-08" db="EMBL/GenBank/DDBJ databases">
        <authorList>
            <person name="Varghese N."/>
            <person name="Submissions S."/>
        </authorList>
    </citation>
    <scope>NUCLEOTIDE SEQUENCE [LARGE SCALE GENOMIC DNA]</scope>
    <source>
        <strain evidence="11">KCTC 23107</strain>
    </source>
</reference>
<keyword evidence="6" id="KW-0418">Kinase</keyword>
<dbReference type="Gene3D" id="3.30.565.10">
    <property type="entry name" value="Histidine kinase-like ATPase, C-terminal domain"/>
    <property type="match status" value="1"/>
</dbReference>
<keyword evidence="11" id="KW-1185">Reference proteome</keyword>
<dbReference type="Pfam" id="PF01590">
    <property type="entry name" value="GAF"/>
    <property type="match status" value="1"/>
</dbReference>
<evidence type="ECO:0000256" key="2">
    <source>
        <dbReference type="ARBA" id="ARBA00012438"/>
    </source>
</evidence>
<dbReference type="InterPro" id="IPR004358">
    <property type="entry name" value="Sig_transdc_His_kin-like_C"/>
</dbReference>
<protein>
    <recommendedName>
        <fullName evidence="2">histidine kinase</fullName>
        <ecNumber evidence="2">2.7.13.3</ecNumber>
    </recommendedName>
</protein>
<evidence type="ECO:0000256" key="4">
    <source>
        <dbReference type="ARBA" id="ARBA00022679"/>
    </source>
</evidence>
<evidence type="ECO:0000256" key="1">
    <source>
        <dbReference type="ARBA" id="ARBA00000085"/>
    </source>
</evidence>
<accession>A0A286IA28</accession>
<dbReference type="InterPro" id="IPR003661">
    <property type="entry name" value="HisK_dim/P_dom"/>
</dbReference>
<dbReference type="SMART" id="SM00387">
    <property type="entry name" value="HATPase_c"/>
    <property type="match status" value="1"/>
</dbReference>
<evidence type="ECO:0000313" key="11">
    <source>
        <dbReference type="Proteomes" id="UP000219465"/>
    </source>
</evidence>
<keyword evidence="7" id="KW-0067">ATP-binding</keyword>
<evidence type="ECO:0000259" key="9">
    <source>
        <dbReference type="PROSITE" id="PS50109"/>
    </source>
</evidence>
<dbReference type="Proteomes" id="UP000219465">
    <property type="component" value="Unassembled WGS sequence"/>
</dbReference>
<dbReference type="CDD" id="cd00082">
    <property type="entry name" value="HisKA"/>
    <property type="match status" value="1"/>
</dbReference>
<dbReference type="GO" id="GO:0000155">
    <property type="term" value="F:phosphorelay sensor kinase activity"/>
    <property type="evidence" value="ECO:0007669"/>
    <property type="project" value="InterPro"/>
</dbReference>
<dbReference type="PRINTS" id="PR00344">
    <property type="entry name" value="BCTRLSENSOR"/>
</dbReference>
<dbReference type="Pfam" id="PF00512">
    <property type="entry name" value="HisKA"/>
    <property type="match status" value="1"/>
</dbReference>
<dbReference type="InterPro" id="IPR003594">
    <property type="entry name" value="HATPase_dom"/>
</dbReference>
<evidence type="ECO:0000256" key="6">
    <source>
        <dbReference type="ARBA" id="ARBA00022777"/>
    </source>
</evidence>
<dbReference type="RefSeq" id="WP_097106978.1">
    <property type="nucleotide sequence ID" value="NZ_OCPC01000002.1"/>
</dbReference>
<dbReference type="PANTHER" id="PTHR42878">
    <property type="entry name" value="TWO-COMPONENT HISTIDINE KINASE"/>
    <property type="match status" value="1"/>
</dbReference>
<dbReference type="InterPro" id="IPR029016">
    <property type="entry name" value="GAF-like_dom_sf"/>
</dbReference>
<keyword evidence="8" id="KW-0902">Two-component regulatory system</keyword>
<dbReference type="GO" id="GO:0007234">
    <property type="term" value="P:osmosensory signaling via phosphorelay pathway"/>
    <property type="evidence" value="ECO:0007669"/>
    <property type="project" value="TreeGrafter"/>
</dbReference>
<evidence type="ECO:0000256" key="7">
    <source>
        <dbReference type="ARBA" id="ARBA00022840"/>
    </source>
</evidence>
<dbReference type="GO" id="GO:0030295">
    <property type="term" value="F:protein kinase activator activity"/>
    <property type="evidence" value="ECO:0007669"/>
    <property type="project" value="TreeGrafter"/>
</dbReference>